<evidence type="ECO:0000313" key="9">
    <source>
        <dbReference type="Proteomes" id="UP000291343"/>
    </source>
</evidence>
<protein>
    <recommendedName>
        <fullName evidence="7">C2H2-type domain-containing protein</fullName>
    </recommendedName>
</protein>
<reference evidence="8 9" key="1">
    <citation type="journal article" date="2017" name="Gigascience">
        <title>Genome sequence of the small brown planthopper, Laodelphax striatellus.</title>
        <authorList>
            <person name="Zhu J."/>
            <person name="Jiang F."/>
            <person name="Wang X."/>
            <person name="Yang P."/>
            <person name="Bao Y."/>
            <person name="Zhao W."/>
            <person name="Wang W."/>
            <person name="Lu H."/>
            <person name="Wang Q."/>
            <person name="Cui N."/>
            <person name="Li J."/>
            <person name="Chen X."/>
            <person name="Luo L."/>
            <person name="Yu J."/>
            <person name="Kang L."/>
            <person name="Cui F."/>
        </authorList>
    </citation>
    <scope>NUCLEOTIDE SEQUENCE [LARGE SCALE GENOMIC DNA]</scope>
    <source>
        <strain evidence="8">Lst14</strain>
    </source>
</reference>
<dbReference type="GO" id="GO:0008270">
    <property type="term" value="F:zinc ion binding"/>
    <property type="evidence" value="ECO:0007669"/>
    <property type="project" value="UniProtKB-KW"/>
</dbReference>
<evidence type="ECO:0000256" key="4">
    <source>
        <dbReference type="ARBA" id="ARBA00022833"/>
    </source>
</evidence>
<keyword evidence="3 5" id="KW-0863">Zinc-finger</keyword>
<keyword evidence="1" id="KW-0479">Metal-binding</keyword>
<comment type="caution">
    <text evidence="8">The sequence shown here is derived from an EMBL/GenBank/DDBJ whole genome shotgun (WGS) entry which is preliminary data.</text>
</comment>
<evidence type="ECO:0000259" key="7">
    <source>
        <dbReference type="PROSITE" id="PS50157"/>
    </source>
</evidence>
<name>A0A482X2G1_LAOST</name>
<evidence type="ECO:0000256" key="5">
    <source>
        <dbReference type="PROSITE-ProRule" id="PRU00042"/>
    </source>
</evidence>
<dbReference type="OrthoDB" id="8186305at2759"/>
<organism evidence="8 9">
    <name type="scientific">Laodelphax striatellus</name>
    <name type="common">Small brown planthopper</name>
    <name type="synonym">Delphax striatella</name>
    <dbReference type="NCBI Taxonomy" id="195883"/>
    <lineage>
        <taxon>Eukaryota</taxon>
        <taxon>Metazoa</taxon>
        <taxon>Ecdysozoa</taxon>
        <taxon>Arthropoda</taxon>
        <taxon>Hexapoda</taxon>
        <taxon>Insecta</taxon>
        <taxon>Pterygota</taxon>
        <taxon>Neoptera</taxon>
        <taxon>Paraneoptera</taxon>
        <taxon>Hemiptera</taxon>
        <taxon>Auchenorrhyncha</taxon>
        <taxon>Fulgoroidea</taxon>
        <taxon>Delphacidae</taxon>
        <taxon>Criomorphinae</taxon>
        <taxon>Laodelphax</taxon>
    </lineage>
</organism>
<keyword evidence="9" id="KW-1185">Reference proteome</keyword>
<dbReference type="PANTHER" id="PTHR24379:SF121">
    <property type="entry name" value="C2H2-TYPE DOMAIN-CONTAINING PROTEIN"/>
    <property type="match status" value="1"/>
</dbReference>
<evidence type="ECO:0000256" key="2">
    <source>
        <dbReference type="ARBA" id="ARBA00022737"/>
    </source>
</evidence>
<dbReference type="SUPFAM" id="SSF57667">
    <property type="entry name" value="beta-beta-alpha zinc fingers"/>
    <property type="match status" value="3"/>
</dbReference>
<dbReference type="InParanoid" id="A0A482X2G1"/>
<feature type="domain" description="C2H2-type" evidence="7">
    <location>
        <begin position="131"/>
        <end position="158"/>
    </location>
</feature>
<dbReference type="Proteomes" id="UP000291343">
    <property type="component" value="Unassembled WGS sequence"/>
</dbReference>
<evidence type="ECO:0000256" key="3">
    <source>
        <dbReference type="ARBA" id="ARBA00022771"/>
    </source>
</evidence>
<evidence type="ECO:0000256" key="1">
    <source>
        <dbReference type="ARBA" id="ARBA00022723"/>
    </source>
</evidence>
<feature type="compositionally biased region" description="Basic and acidic residues" evidence="6">
    <location>
        <begin position="38"/>
        <end position="50"/>
    </location>
</feature>
<feature type="domain" description="C2H2-type" evidence="7">
    <location>
        <begin position="220"/>
        <end position="247"/>
    </location>
</feature>
<dbReference type="InterPro" id="IPR036236">
    <property type="entry name" value="Znf_C2H2_sf"/>
</dbReference>
<dbReference type="AlphaFoldDB" id="A0A482X2G1"/>
<gene>
    <name evidence="8" type="ORF">LSTR_LSTR000942</name>
</gene>
<dbReference type="InterPro" id="IPR013087">
    <property type="entry name" value="Znf_C2H2_type"/>
</dbReference>
<accession>A0A482X2G1</accession>
<sequence length="275" mass="32363">MTTQNIYLYQRSTVNTIFIGSYQKLDYDSFQQNWSEKLSHNGDDQNDGSKEQNSIDPVTGRSKLFEGPGSFPCRICGRVYKWRRTLHNHYLYECGKSPSFKCPYCDQMSKRKSNITVHIKNQQFVPKIEKFQCNFCKRSYKWRQSLDRHLKHECGKDPIYACSQCKFQAKHKTSLQRHFQSFHAASLRTQPQIVVQEPNSSSGTHDGNDKNTIVSKLIGYWCNRCFRVYRYKKTLSRHMRLECGVSPQFKCSLCPYMAKRHDRLLVHMAVRHGFT</sequence>
<keyword evidence="2" id="KW-0677">Repeat</keyword>
<dbReference type="EMBL" id="QKKF02019844">
    <property type="protein sequence ID" value="RZF39421.1"/>
    <property type="molecule type" value="Genomic_DNA"/>
</dbReference>
<dbReference type="SMART" id="SM00355">
    <property type="entry name" value="ZnF_C2H2"/>
    <property type="match status" value="6"/>
</dbReference>
<dbReference type="STRING" id="195883.A0A482X2G1"/>
<proteinExistence type="predicted"/>
<dbReference type="PANTHER" id="PTHR24379">
    <property type="entry name" value="KRAB AND ZINC FINGER DOMAIN-CONTAINING"/>
    <property type="match status" value="1"/>
</dbReference>
<evidence type="ECO:0000313" key="8">
    <source>
        <dbReference type="EMBL" id="RZF39421.1"/>
    </source>
</evidence>
<keyword evidence="4" id="KW-0862">Zinc</keyword>
<evidence type="ECO:0000256" key="6">
    <source>
        <dbReference type="SAM" id="MobiDB-lite"/>
    </source>
</evidence>
<feature type="domain" description="C2H2-type" evidence="7">
    <location>
        <begin position="71"/>
        <end position="98"/>
    </location>
</feature>
<feature type="region of interest" description="Disordered" evidence="6">
    <location>
        <begin position="38"/>
        <end position="63"/>
    </location>
</feature>
<dbReference type="Gene3D" id="3.30.160.60">
    <property type="entry name" value="Classic Zinc Finger"/>
    <property type="match status" value="3"/>
</dbReference>
<dbReference type="Pfam" id="PF00096">
    <property type="entry name" value="zf-C2H2"/>
    <property type="match status" value="1"/>
</dbReference>
<dbReference type="PROSITE" id="PS50157">
    <property type="entry name" value="ZINC_FINGER_C2H2_2"/>
    <property type="match status" value="3"/>
</dbReference>